<dbReference type="InterPro" id="IPR051799">
    <property type="entry name" value="NADH_flavin_oxidoreductase"/>
</dbReference>
<reference evidence="4" key="1">
    <citation type="submission" date="2020-05" db="EMBL/GenBank/DDBJ databases">
        <authorList>
            <person name="Chiriac C."/>
            <person name="Salcher M."/>
            <person name="Ghai R."/>
            <person name="Kavagutti S V."/>
        </authorList>
    </citation>
    <scope>NUCLEOTIDE SEQUENCE</scope>
</reference>
<dbReference type="InterPro" id="IPR001155">
    <property type="entry name" value="OxRdtase_FMN_N"/>
</dbReference>
<keyword evidence="1" id="KW-0285">Flavoprotein</keyword>
<gene>
    <name evidence="4" type="ORF">UFOPK3564_02699</name>
</gene>
<dbReference type="GO" id="GO:0010181">
    <property type="term" value="F:FMN binding"/>
    <property type="evidence" value="ECO:0007669"/>
    <property type="project" value="InterPro"/>
</dbReference>
<accession>A0A6J7J1P4</accession>
<dbReference type="PANTHER" id="PTHR43656">
    <property type="entry name" value="BINDING OXIDOREDUCTASE, PUTATIVE (AFU_ORTHOLOGUE AFUA_2G08260)-RELATED"/>
    <property type="match status" value="1"/>
</dbReference>
<dbReference type="InterPro" id="IPR013785">
    <property type="entry name" value="Aldolase_TIM"/>
</dbReference>
<evidence type="ECO:0000313" key="4">
    <source>
        <dbReference type="EMBL" id="CAB4936920.1"/>
    </source>
</evidence>
<dbReference type="Pfam" id="PF00724">
    <property type="entry name" value="Oxidored_FMN"/>
    <property type="match status" value="1"/>
</dbReference>
<dbReference type="SUPFAM" id="SSF51395">
    <property type="entry name" value="FMN-linked oxidoreductases"/>
    <property type="match status" value="1"/>
</dbReference>
<dbReference type="PANTHER" id="PTHR43656:SF2">
    <property type="entry name" value="BINDING OXIDOREDUCTASE, PUTATIVE (AFU_ORTHOLOGUE AFUA_2G08260)-RELATED"/>
    <property type="match status" value="1"/>
</dbReference>
<dbReference type="GO" id="GO:0016491">
    <property type="term" value="F:oxidoreductase activity"/>
    <property type="evidence" value="ECO:0007669"/>
    <property type="project" value="UniProtKB-KW"/>
</dbReference>
<sequence length="412" mass="44373">MTTDAPTDTDVLGTPFTLPGGATLKNRLVKAAMSEQLATPAHAPTADLERLYGRWASGGAGLSITGNVMVDRRSIGEPRNVVVEDERDVEALRRWASAAKGDGTTAIVQINHPGRQTMTGLSELAVAPSAVPVKMGGAFAKPRALTVPEIEEIVWRFAQTAKIVVAAGFDGVQIHAAHGYLISQFLSPHVNRRTDEWGGDPERRRRFLLEVVRAVREAIGPDRILAIKLNSADFQRGGFTEEESLAVIEQLDAERVDLLEISGGTYESPAMSDGGTSASTAAREAFFLEFARRVREVTTIPLLVTGGFRSAAGMTEAIGEGATDLIGLARPLALEPDLPAALVADRAARSTFELKTIGVKKLDAIADLWWTQHQIHRLGAGKEPDPRYGPRRAVLGALRRDGANILRRKRGS</sequence>
<dbReference type="AlphaFoldDB" id="A0A6J7J1P4"/>
<proteinExistence type="predicted"/>
<evidence type="ECO:0000256" key="2">
    <source>
        <dbReference type="ARBA" id="ARBA00023002"/>
    </source>
</evidence>
<protein>
    <submittedName>
        <fullName evidence="4">Unannotated protein</fullName>
    </submittedName>
</protein>
<evidence type="ECO:0000259" key="3">
    <source>
        <dbReference type="Pfam" id="PF00724"/>
    </source>
</evidence>
<dbReference type="EMBL" id="CAFBMK010000207">
    <property type="protein sequence ID" value="CAB4936920.1"/>
    <property type="molecule type" value="Genomic_DNA"/>
</dbReference>
<name>A0A6J7J1P4_9ZZZZ</name>
<organism evidence="4">
    <name type="scientific">freshwater metagenome</name>
    <dbReference type="NCBI Taxonomy" id="449393"/>
    <lineage>
        <taxon>unclassified sequences</taxon>
        <taxon>metagenomes</taxon>
        <taxon>ecological metagenomes</taxon>
    </lineage>
</organism>
<keyword evidence="2" id="KW-0560">Oxidoreductase</keyword>
<dbReference type="Gene3D" id="3.20.20.70">
    <property type="entry name" value="Aldolase class I"/>
    <property type="match status" value="1"/>
</dbReference>
<dbReference type="CDD" id="cd04733">
    <property type="entry name" value="OYE_like_2_FMN"/>
    <property type="match status" value="1"/>
</dbReference>
<evidence type="ECO:0000256" key="1">
    <source>
        <dbReference type="ARBA" id="ARBA00022630"/>
    </source>
</evidence>
<feature type="domain" description="NADH:flavin oxidoreductase/NADH oxidase N-terminal" evidence="3">
    <location>
        <begin position="14"/>
        <end position="343"/>
    </location>
</feature>